<protein>
    <recommendedName>
        <fullName evidence="3">Band 7 domain-containing protein</fullName>
    </recommendedName>
</protein>
<dbReference type="GO" id="GO:0005886">
    <property type="term" value="C:plasma membrane"/>
    <property type="evidence" value="ECO:0007669"/>
    <property type="project" value="InterPro"/>
</dbReference>
<dbReference type="InterPro" id="IPR043202">
    <property type="entry name" value="Band-7_stomatin-like"/>
</dbReference>
<feature type="region of interest" description="Disordered" evidence="2">
    <location>
        <begin position="167"/>
        <end position="190"/>
    </location>
</feature>
<reference evidence="4 5" key="1">
    <citation type="submission" date="2016-01" db="EMBL/GenBank/DDBJ databases">
        <title>Whole genome sequence and analysis of Micromonospora rosaria DSM 803, which can produce antibacterial substance rosamicin.</title>
        <authorList>
            <person name="Yang H."/>
            <person name="He X."/>
            <person name="Zhu D."/>
        </authorList>
    </citation>
    <scope>NUCLEOTIDE SEQUENCE [LARGE SCALE GENOMIC DNA]</scope>
    <source>
        <strain evidence="4 5">DSM 803</strain>
    </source>
</reference>
<evidence type="ECO:0000313" key="5">
    <source>
        <dbReference type="Proteomes" id="UP000070620"/>
    </source>
</evidence>
<organism evidence="4 5">
    <name type="scientific">Micromonospora rosaria</name>
    <dbReference type="NCBI Taxonomy" id="47874"/>
    <lineage>
        <taxon>Bacteria</taxon>
        <taxon>Bacillati</taxon>
        <taxon>Actinomycetota</taxon>
        <taxon>Actinomycetes</taxon>
        <taxon>Micromonosporales</taxon>
        <taxon>Micromonosporaceae</taxon>
        <taxon>Micromonospora</taxon>
    </lineage>
</organism>
<comment type="caution">
    <text evidence="4">The sequence shown here is derived from an EMBL/GenBank/DDBJ whole genome shotgun (WGS) entry which is preliminary data.</text>
</comment>
<dbReference type="Gene3D" id="3.30.479.30">
    <property type="entry name" value="Band 7 domain"/>
    <property type="match status" value="1"/>
</dbReference>
<dbReference type="SMART" id="SM00244">
    <property type="entry name" value="PHB"/>
    <property type="match status" value="1"/>
</dbReference>
<feature type="domain" description="Band 7" evidence="3">
    <location>
        <begin position="23"/>
        <end position="176"/>
    </location>
</feature>
<dbReference type="OrthoDB" id="9809197at2"/>
<keyword evidence="5" id="KW-1185">Reference proteome</keyword>
<comment type="similarity">
    <text evidence="1">Belongs to the band 7/mec-2 family.</text>
</comment>
<sequence length="190" mass="20064">MEPVAAGLLTAGVVVGVAAVLTRSVRTVPAHRRDLVERLGKYHRTLAPGRAVLVPFVDAVRAEVDLGEQVRDLPPQPVVTADDVVVSVGVGLRYTVADPVRATYEVADVGRALDLLAVTTLRTVVGALDLERTVTGREEIARQLSGALAETTGRWGITVTRVEVRSIEPPPNVMDQGTPPGPAGTRSPLS</sequence>
<name>A0A136PSX0_9ACTN</name>
<dbReference type="CDD" id="cd08829">
    <property type="entry name" value="SPFH_paraslipin"/>
    <property type="match status" value="1"/>
</dbReference>
<proteinExistence type="inferred from homology"/>
<evidence type="ECO:0000259" key="3">
    <source>
        <dbReference type="SMART" id="SM00244"/>
    </source>
</evidence>
<dbReference type="EMBL" id="LRQV01000046">
    <property type="protein sequence ID" value="KXK61236.1"/>
    <property type="molecule type" value="Genomic_DNA"/>
</dbReference>
<dbReference type="PANTHER" id="PTHR10264">
    <property type="entry name" value="BAND 7 PROTEIN-RELATED"/>
    <property type="match status" value="1"/>
</dbReference>
<dbReference type="SUPFAM" id="SSF117892">
    <property type="entry name" value="Band 7/SPFH domain"/>
    <property type="match status" value="1"/>
</dbReference>
<dbReference type="FunFam" id="3.30.479.30:FF:000004">
    <property type="entry name" value="Putative membrane protease family, stomatin"/>
    <property type="match status" value="1"/>
</dbReference>
<evidence type="ECO:0000256" key="2">
    <source>
        <dbReference type="SAM" id="MobiDB-lite"/>
    </source>
</evidence>
<dbReference type="Pfam" id="PF01145">
    <property type="entry name" value="Band_7"/>
    <property type="match status" value="1"/>
</dbReference>
<accession>A0A136PSX0</accession>
<dbReference type="InterPro" id="IPR001107">
    <property type="entry name" value="Band_7"/>
</dbReference>
<dbReference type="AlphaFoldDB" id="A0A136PSX0"/>
<dbReference type="InterPro" id="IPR036013">
    <property type="entry name" value="Band_7/SPFH_dom_sf"/>
</dbReference>
<evidence type="ECO:0000313" key="4">
    <source>
        <dbReference type="EMBL" id="KXK61236.1"/>
    </source>
</evidence>
<dbReference type="PANTHER" id="PTHR10264:SF19">
    <property type="entry name" value="AT06885P-RELATED"/>
    <property type="match status" value="1"/>
</dbReference>
<dbReference type="Proteomes" id="UP000070620">
    <property type="component" value="Unassembled WGS sequence"/>
</dbReference>
<dbReference type="GO" id="GO:0098552">
    <property type="term" value="C:side of membrane"/>
    <property type="evidence" value="ECO:0007669"/>
    <property type="project" value="UniProtKB-ARBA"/>
</dbReference>
<evidence type="ECO:0000256" key="1">
    <source>
        <dbReference type="ARBA" id="ARBA00008164"/>
    </source>
</evidence>
<dbReference type="RefSeq" id="WP_067365794.1">
    <property type="nucleotide sequence ID" value="NZ_JBIUBN010000021.1"/>
</dbReference>
<dbReference type="InterPro" id="IPR001972">
    <property type="entry name" value="Stomatin_HflK_fam"/>
</dbReference>
<gene>
    <name evidence="4" type="ORF">AWW66_14775</name>
</gene>
<dbReference type="PRINTS" id="PR00721">
    <property type="entry name" value="STOMATIN"/>
</dbReference>